<dbReference type="PANTHER" id="PTHR40626">
    <property type="entry name" value="MIP31509P"/>
    <property type="match status" value="1"/>
</dbReference>
<reference evidence="10 11" key="1">
    <citation type="submission" date="2015-04" db="EMBL/GenBank/DDBJ databases">
        <authorList>
            <person name="Syromyatnikov M.Y."/>
            <person name="Popov V.N."/>
        </authorList>
    </citation>
    <scope>NUCLEOTIDE SEQUENCE [LARGE SCALE GENOMIC DNA]</scope>
    <source>
        <strain evidence="10">WF-38-12</strain>
    </source>
</reference>
<dbReference type="GO" id="GO:0000785">
    <property type="term" value="C:chromatin"/>
    <property type="evidence" value="ECO:0007669"/>
    <property type="project" value="TreeGrafter"/>
</dbReference>
<dbReference type="OrthoDB" id="1405595at2759"/>
<feature type="domain" description="C2H2-type" evidence="9">
    <location>
        <begin position="508"/>
        <end position="537"/>
    </location>
</feature>
<dbReference type="Pfam" id="PF04082">
    <property type="entry name" value="Fungal_trans"/>
    <property type="match status" value="1"/>
</dbReference>
<dbReference type="Proteomes" id="UP000054383">
    <property type="component" value="Unassembled WGS sequence"/>
</dbReference>
<evidence type="ECO:0000256" key="5">
    <source>
        <dbReference type="ARBA" id="ARBA00022833"/>
    </source>
</evidence>
<dbReference type="InterPro" id="IPR013087">
    <property type="entry name" value="Znf_C2H2_type"/>
</dbReference>
<keyword evidence="4 7" id="KW-0863">Zinc-finger</keyword>
<keyword evidence="3" id="KW-0677">Repeat</keyword>
<evidence type="ECO:0000313" key="10">
    <source>
        <dbReference type="EMBL" id="CRG83567.1"/>
    </source>
</evidence>
<keyword evidence="5" id="KW-0862">Zinc</keyword>
<dbReference type="PROSITE" id="PS50157">
    <property type="entry name" value="ZINC_FINGER_C2H2_2"/>
    <property type="match status" value="2"/>
</dbReference>
<dbReference type="GO" id="GO:0008270">
    <property type="term" value="F:zinc ion binding"/>
    <property type="evidence" value="ECO:0007669"/>
    <property type="project" value="UniProtKB-KW"/>
</dbReference>
<dbReference type="Gene3D" id="3.30.160.60">
    <property type="entry name" value="Classic Zinc Finger"/>
    <property type="match status" value="2"/>
</dbReference>
<dbReference type="STRING" id="28573.A0A0U1LKL6"/>
<evidence type="ECO:0000313" key="11">
    <source>
        <dbReference type="Proteomes" id="UP000054383"/>
    </source>
</evidence>
<dbReference type="PANTHER" id="PTHR40626:SF11">
    <property type="entry name" value="ZINC FINGER PROTEIN YPR022C"/>
    <property type="match status" value="1"/>
</dbReference>
<dbReference type="AlphaFoldDB" id="A0A0U1LKL6"/>
<dbReference type="SUPFAM" id="SSF57667">
    <property type="entry name" value="beta-beta-alpha zinc fingers"/>
    <property type="match status" value="1"/>
</dbReference>
<dbReference type="PROSITE" id="PS00028">
    <property type="entry name" value="ZINC_FINGER_C2H2_1"/>
    <property type="match status" value="2"/>
</dbReference>
<sequence length="1239" mass="140334">MSSSSPGRKRSFTNWLKPKKSRQTLRKRGVESLTSASTTTLASVHTAYTSYRPSYENEPVPPLPLAPLQAHREKYREATARLDTQLGENRDYTAILHALSLQEQFDADDVQHHSRDNRPPGDAAIASLSPELWRCIGDYLDPKSAVCLTLASKTLYRRLGRRPFTVLALPENYGYKIEFLHLLDVYLPHHLLCFPCAKYHRRTQEGREKLQSARVLNPLFRCPNERNMLRPPPRHRIAHGRNMPFTFVQLATRAHRFSPRYGVTAESLGRRWKSDEWTLASRYYVHEGRLLMRVISQRFAPCALPPSGKRLLLYSRDDYWPFFSACAHWRDGELMNVCKCALDHVPVPRDTSGLQGIEARFKDAIRPTTRGDNHSMGIPSQCGRCQPMRRCPFCPTEYLVEIKLAEDRSDPHAVKFRHAIVVTRWSDLGDGSTPESSQEWAACNGETDEYDSFKRLGKRAISGIFESAFTHDTIPGRRIISMNPENKTGGEKRNDCFIVTVIVMVMEHSCTEPGCGKKFLRAEHLSRHRLNHQPKQIFQCAACPKRFVRKDLLRRHERRHEKGMWFRNSGGVVAEDTASVHDAAATTTTGYAQESPQRAIESTAMFTEREQEDDVRMSDSSVKMLPYEQPDTTETYHQMGQIDVNHTDMILPALPDQEVTSLFFDPSISMPDPALDFEWLFDNLSADLNNPGQVVSPQSSVSLSGISPPAFGAASSPVRIRQSISSQSSGSSPWAEVRANLLKALNSLTSEVLMSSFFYPNNLAGFWDLYFENYHPHFPILHKPTLNPVSASPLLVAAIVTLGSTLSGDAAHFDVANTIHDSLRYIIFGTPDFDPPASLWCVQTLLIIQAHEKMFSTRKHHQLAHIFHGAIITLMKRGVAYQHTTQAPGSTATERSWHQWVEIQASNRTAFFGFVMDAQHTFMFGHTCILSVHDVRLPLPCADVLWECSRPEEWDRMMRKTPESPGFLPVLKRLLARTPIPPHCSAYSRLILLHGLFSVTAHLKARDSVTLGVGRGGPSTANSPRLDAIDTWKETLERAMDTWSFSLVSRSSSLALEASRPLHRMAYVAIYTDINDIHILAGAPSLLGSLLSANDRMRATARVRAWSQSHESKRALYHCLLLVQESIFTGQLYRAAEDNIALRPWSIYHASLILWAYGAMARERSQYAQEQQQQQQQHACYSAEEYLVRMLMLLRNESDQVDVVAQETSELLLAVRESLEGCRWELLQEAWETLGRLIK</sequence>
<dbReference type="InterPro" id="IPR051059">
    <property type="entry name" value="VerF-like"/>
</dbReference>
<organism evidence="10 11">
    <name type="scientific">Talaromyces islandicus</name>
    <name type="common">Penicillium islandicum</name>
    <dbReference type="NCBI Taxonomy" id="28573"/>
    <lineage>
        <taxon>Eukaryota</taxon>
        <taxon>Fungi</taxon>
        <taxon>Dikarya</taxon>
        <taxon>Ascomycota</taxon>
        <taxon>Pezizomycotina</taxon>
        <taxon>Eurotiomycetes</taxon>
        <taxon>Eurotiomycetidae</taxon>
        <taxon>Eurotiales</taxon>
        <taxon>Trichocomaceae</taxon>
        <taxon>Talaromyces</taxon>
        <taxon>Talaromyces sect. Islandici</taxon>
    </lineage>
</organism>
<evidence type="ECO:0000259" key="9">
    <source>
        <dbReference type="PROSITE" id="PS50157"/>
    </source>
</evidence>
<protein>
    <submittedName>
        <fullName evidence="10">Zinc finger protein klf1</fullName>
    </submittedName>
</protein>
<gene>
    <name evidence="10" type="ORF">PISL3812_00920</name>
</gene>
<keyword evidence="6" id="KW-0539">Nucleus</keyword>
<dbReference type="GO" id="GO:0000981">
    <property type="term" value="F:DNA-binding transcription factor activity, RNA polymerase II-specific"/>
    <property type="evidence" value="ECO:0007669"/>
    <property type="project" value="InterPro"/>
</dbReference>
<evidence type="ECO:0000256" key="6">
    <source>
        <dbReference type="ARBA" id="ARBA00023242"/>
    </source>
</evidence>
<dbReference type="GO" id="GO:0000978">
    <property type="term" value="F:RNA polymerase II cis-regulatory region sequence-specific DNA binding"/>
    <property type="evidence" value="ECO:0007669"/>
    <property type="project" value="InterPro"/>
</dbReference>
<dbReference type="InterPro" id="IPR007219">
    <property type="entry name" value="XnlR_reg_dom"/>
</dbReference>
<evidence type="ECO:0000256" key="3">
    <source>
        <dbReference type="ARBA" id="ARBA00022737"/>
    </source>
</evidence>
<keyword evidence="2" id="KW-0479">Metal-binding</keyword>
<evidence type="ECO:0000256" key="8">
    <source>
        <dbReference type="SAM" id="MobiDB-lite"/>
    </source>
</evidence>
<feature type="region of interest" description="Disordered" evidence="8">
    <location>
        <begin position="1"/>
        <end position="39"/>
    </location>
</feature>
<dbReference type="SMART" id="SM00355">
    <property type="entry name" value="ZnF_C2H2"/>
    <property type="match status" value="2"/>
</dbReference>
<dbReference type="GO" id="GO:0005634">
    <property type="term" value="C:nucleus"/>
    <property type="evidence" value="ECO:0007669"/>
    <property type="project" value="UniProtKB-SubCell"/>
</dbReference>
<accession>A0A0U1LKL6</accession>
<feature type="compositionally biased region" description="Basic residues" evidence="8">
    <location>
        <begin position="7"/>
        <end position="27"/>
    </location>
</feature>
<proteinExistence type="predicted"/>
<evidence type="ECO:0000256" key="4">
    <source>
        <dbReference type="ARBA" id="ARBA00022771"/>
    </source>
</evidence>
<evidence type="ECO:0000256" key="1">
    <source>
        <dbReference type="ARBA" id="ARBA00004123"/>
    </source>
</evidence>
<name>A0A0U1LKL6_TALIS</name>
<dbReference type="EMBL" id="CVMT01000001">
    <property type="protein sequence ID" value="CRG83567.1"/>
    <property type="molecule type" value="Genomic_DNA"/>
</dbReference>
<dbReference type="GO" id="GO:0006351">
    <property type="term" value="P:DNA-templated transcription"/>
    <property type="evidence" value="ECO:0007669"/>
    <property type="project" value="InterPro"/>
</dbReference>
<feature type="domain" description="C2H2-type" evidence="9">
    <location>
        <begin position="538"/>
        <end position="560"/>
    </location>
</feature>
<dbReference type="InterPro" id="IPR036236">
    <property type="entry name" value="Znf_C2H2_sf"/>
</dbReference>
<dbReference type="CDD" id="cd12148">
    <property type="entry name" value="fungal_TF_MHR"/>
    <property type="match status" value="1"/>
</dbReference>
<keyword evidence="11" id="KW-1185">Reference proteome</keyword>
<evidence type="ECO:0000256" key="2">
    <source>
        <dbReference type="ARBA" id="ARBA00022723"/>
    </source>
</evidence>
<evidence type="ECO:0000256" key="7">
    <source>
        <dbReference type="PROSITE-ProRule" id="PRU00042"/>
    </source>
</evidence>
<comment type="subcellular location">
    <subcellularLocation>
        <location evidence="1">Nucleus</location>
    </subcellularLocation>
</comment>